<comment type="subcellular location">
    <subcellularLocation>
        <location evidence="7">Cytoplasm</location>
    </subcellularLocation>
</comment>
<dbReference type="CDD" id="cd02440">
    <property type="entry name" value="AdoMet_MTases"/>
    <property type="match status" value="1"/>
</dbReference>
<dbReference type="Gene3D" id="3.40.50.150">
    <property type="entry name" value="Vaccinia Virus protein VP39"/>
    <property type="match status" value="1"/>
</dbReference>
<evidence type="ECO:0000313" key="10">
    <source>
        <dbReference type="EMBL" id="MFD2207819.1"/>
    </source>
</evidence>
<feature type="binding site" evidence="7 8">
    <location>
        <position position="78"/>
    </location>
    <ligand>
        <name>S-adenosyl-L-methionine</name>
        <dbReference type="ChEBI" id="CHEBI:59789"/>
    </ligand>
</feature>
<dbReference type="HAMAP" id="MF_00607">
    <property type="entry name" value="16SrRNA_methyltr_A"/>
    <property type="match status" value="1"/>
</dbReference>
<dbReference type="RefSeq" id="WP_380254840.1">
    <property type="nucleotide sequence ID" value="NZ_JBHUII010000013.1"/>
</dbReference>
<protein>
    <recommendedName>
        <fullName evidence="7">Ribosomal RNA small subunit methyltransferase A</fullName>
        <ecNumber evidence="7">2.1.1.182</ecNumber>
    </recommendedName>
    <alternativeName>
        <fullName evidence="7">16S rRNA (adenine(1518)-N(6)/adenine(1519)-N(6))-dimethyltransferase</fullName>
    </alternativeName>
    <alternativeName>
        <fullName evidence="7">16S rRNA dimethyladenosine transferase</fullName>
    </alternativeName>
    <alternativeName>
        <fullName evidence="7">16S rRNA dimethylase</fullName>
    </alternativeName>
    <alternativeName>
        <fullName evidence="7">S-adenosylmethionine-6-N', N'-adenosyl(rRNA) dimethyltransferase</fullName>
    </alternativeName>
</protein>
<dbReference type="Pfam" id="PF00398">
    <property type="entry name" value="RrnaAD"/>
    <property type="match status" value="1"/>
</dbReference>
<keyword evidence="4 7" id="KW-0808">Transferase</keyword>
<dbReference type="GO" id="GO:0052908">
    <property type="term" value="F:16S rRNA (adenine(1518)-N(6)/adenine(1519)-N(6))-dimethyltransferase activity"/>
    <property type="evidence" value="ECO:0007669"/>
    <property type="project" value="UniProtKB-EC"/>
</dbReference>
<dbReference type="PANTHER" id="PTHR11727:SF7">
    <property type="entry name" value="DIMETHYLADENOSINE TRANSFERASE-RELATED"/>
    <property type="match status" value="1"/>
</dbReference>
<proteinExistence type="inferred from homology"/>
<evidence type="ECO:0000259" key="9">
    <source>
        <dbReference type="SMART" id="SM00650"/>
    </source>
</evidence>
<dbReference type="InterPro" id="IPR020598">
    <property type="entry name" value="rRNA_Ade_methylase_Trfase_N"/>
</dbReference>
<dbReference type="PANTHER" id="PTHR11727">
    <property type="entry name" value="DIMETHYLADENOSINE TRANSFERASE"/>
    <property type="match status" value="1"/>
</dbReference>
<evidence type="ECO:0000256" key="3">
    <source>
        <dbReference type="ARBA" id="ARBA00022603"/>
    </source>
</evidence>
<gene>
    <name evidence="7 10" type="primary">rsmA</name>
    <name evidence="7" type="synonym">ksgA</name>
    <name evidence="10" type="ORF">ACFSKO_19565</name>
</gene>
<dbReference type="SMART" id="SM00650">
    <property type="entry name" value="rADc"/>
    <property type="match status" value="1"/>
</dbReference>
<evidence type="ECO:0000256" key="8">
    <source>
        <dbReference type="PROSITE-ProRule" id="PRU01026"/>
    </source>
</evidence>
<name>A0ABW5BQH5_9PROT</name>
<feature type="binding site" evidence="7 8">
    <location>
        <position position="123"/>
    </location>
    <ligand>
        <name>S-adenosyl-L-methionine</name>
        <dbReference type="ChEBI" id="CHEBI:59789"/>
    </ligand>
</feature>
<dbReference type="EMBL" id="JBHUII010000013">
    <property type="protein sequence ID" value="MFD2207819.1"/>
    <property type="molecule type" value="Genomic_DNA"/>
</dbReference>
<evidence type="ECO:0000256" key="1">
    <source>
        <dbReference type="ARBA" id="ARBA00022490"/>
    </source>
</evidence>
<accession>A0ABW5BQH5</accession>
<evidence type="ECO:0000256" key="2">
    <source>
        <dbReference type="ARBA" id="ARBA00022552"/>
    </source>
</evidence>
<dbReference type="InterPro" id="IPR020596">
    <property type="entry name" value="rRNA_Ade_Mease_Trfase_CS"/>
</dbReference>
<dbReference type="InterPro" id="IPR011530">
    <property type="entry name" value="rRNA_adenine_dimethylase"/>
</dbReference>
<feature type="binding site" evidence="7 8">
    <location>
        <position position="31"/>
    </location>
    <ligand>
        <name>S-adenosyl-L-methionine</name>
        <dbReference type="ChEBI" id="CHEBI:59789"/>
    </ligand>
</feature>
<feature type="binding site" evidence="7 8">
    <location>
        <position position="104"/>
    </location>
    <ligand>
        <name>S-adenosyl-L-methionine</name>
        <dbReference type="ChEBI" id="CHEBI:59789"/>
    </ligand>
</feature>
<keyword evidence="1 7" id="KW-0963">Cytoplasm</keyword>
<comment type="catalytic activity">
    <reaction evidence="7">
        <text>adenosine(1518)/adenosine(1519) in 16S rRNA + 4 S-adenosyl-L-methionine = N(6)-dimethyladenosine(1518)/N(6)-dimethyladenosine(1519) in 16S rRNA + 4 S-adenosyl-L-homocysteine + 4 H(+)</text>
        <dbReference type="Rhea" id="RHEA:19609"/>
        <dbReference type="Rhea" id="RHEA-COMP:10232"/>
        <dbReference type="Rhea" id="RHEA-COMP:10233"/>
        <dbReference type="ChEBI" id="CHEBI:15378"/>
        <dbReference type="ChEBI" id="CHEBI:57856"/>
        <dbReference type="ChEBI" id="CHEBI:59789"/>
        <dbReference type="ChEBI" id="CHEBI:74411"/>
        <dbReference type="ChEBI" id="CHEBI:74493"/>
        <dbReference type="EC" id="2.1.1.182"/>
    </reaction>
</comment>
<dbReference type="NCBIfam" id="TIGR00755">
    <property type="entry name" value="ksgA"/>
    <property type="match status" value="1"/>
</dbReference>
<dbReference type="PROSITE" id="PS51689">
    <property type="entry name" value="SAM_RNA_A_N6_MT"/>
    <property type="match status" value="1"/>
</dbReference>
<dbReference type="SUPFAM" id="SSF53335">
    <property type="entry name" value="S-adenosyl-L-methionine-dependent methyltransferases"/>
    <property type="match status" value="1"/>
</dbReference>
<evidence type="ECO:0000256" key="5">
    <source>
        <dbReference type="ARBA" id="ARBA00022691"/>
    </source>
</evidence>
<dbReference type="InterPro" id="IPR023165">
    <property type="entry name" value="rRNA_Ade_diMease-like_C"/>
</dbReference>
<dbReference type="Gene3D" id="1.10.8.100">
    <property type="entry name" value="Ribosomal RNA adenine dimethylase-like, domain 2"/>
    <property type="match status" value="1"/>
</dbReference>
<keyword evidence="2 7" id="KW-0698">rRNA processing</keyword>
<dbReference type="InterPro" id="IPR029063">
    <property type="entry name" value="SAM-dependent_MTases_sf"/>
</dbReference>
<keyword evidence="5 7" id="KW-0949">S-adenosyl-L-methionine</keyword>
<reference evidence="11" key="1">
    <citation type="journal article" date="2019" name="Int. J. Syst. Evol. Microbiol.">
        <title>The Global Catalogue of Microorganisms (GCM) 10K type strain sequencing project: providing services to taxonomists for standard genome sequencing and annotation.</title>
        <authorList>
            <consortium name="The Broad Institute Genomics Platform"/>
            <consortium name="The Broad Institute Genome Sequencing Center for Infectious Disease"/>
            <person name="Wu L."/>
            <person name="Ma J."/>
        </authorList>
    </citation>
    <scope>NUCLEOTIDE SEQUENCE [LARGE SCALE GENOMIC DNA]</scope>
    <source>
        <strain evidence="11">CGMCC 4.7192</strain>
    </source>
</reference>
<organism evidence="10 11">
    <name type="scientific">Kiloniella antarctica</name>
    <dbReference type="NCBI Taxonomy" id="1550907"/>
    <lineage>
        <taxon>Bacteria</taxon>
        <taxon>Pseudomonadati</taxon>
        <taxon>Pseudomonadota</taxon>
        <taxon>Alphaproteobacteria</taxon>
        <taxon>Rhodospirillales</taxon>
        <taxon>Kiloniellaceae</taxon>
        <taxon>Kiloniella</taxon>
    </lineage>
</organism>
<keyword evidence="3 7" id="KW-0489">Methyltransferase</keyword>
<evidence type="ECO:0000256" key="4">
    <source>
        <dbReference type="ARBA" id="ARBA00022679"/>
    </source>
</evidence>
<dbReference type="PROSITE" id="PS01131">
    <property type="entry name" value="RRNA_A_DIMETH"/>
    <property type="match status" value="1"/>
</dbReference>
<evidence type="ECO:0000256" key="6">
    <source>
        <dbReference type="ARBA" id="ARBA00022884"/>
    </source>
</evidence>
<feature type="binding site" evidence="7 8">
    <location>
        <position position="56"/>
    </location>
    <ligand>
        <name>S-adenosyl-L-methionine</name>
        <dbReference type="ChEBI" id="CHEBI:59789"/>
    </ligand>
</feature>
<comment type="function">
    <text evidence="7">Specifically dimethylates two adjacent adenosines (A1518 and A1519) in the loop of a conserved hairpin near the 3'-end of 16S rRNA in the 30S particle. May play a critical role in biogenesis of 30S subunits.</text>
</comment>
<sequence length="285" mass="31495">MTRSPDGLPPLREVISLYDLAAKKSLGQNFLLDLNLTSRIARNGGPLNQGTVFEIGPGPGGLTRGLLMEGANRVIAIEKDQRCIKALKDVTAAYNGKLEVIDQDALKTDLTQLGTAPRRVVANLPYNISTVLLLHWLKQLAADPTAFASLTLMFQKEVVDRLTAKPRTKNYGRLTIMTQWLCDTTALFDIPPRAFIPPPKVTSTVARLEPRSQPLAKANVYDLEKITEAAFGQRRKMLRQSLKSLGVDTPRLILEANIKETSRAEELSIEEFCSLARVYGTLKPT</sequence>
<keyword evidence="11" id="KW-1185">Reference proteome</keyword>
<evidence type="ECO:0000256" key="7">
    <source>
        <dbReference type="HAMAP-Rule" id="MF_00607"/>
    </source>
</evidence>
<dbReference type="EC" id="2.1.1.182" evidence="7"/>
<comment type="similarity">
    <text evidence="7">Belongs to the class I-like SAM-binding methyltransferase superfamily. rRNA adenine N(6)-methyltransferase family. RsmA subfamily.</text>
</comment>
<comment type="caution">
    <text evidence="10">The sequence shown here is derived from an EMBL/GenBank/DDBJ whole genome shotgun (WGS) entry which is preliminary data.</text>
</comment>
<keyword evidence="6 7" id="KW-0694">RNA-binding</keyword>
<feature type="domain" description="Ribosomal RNA adenine methylase transferase N-terminal" evidence="9">
    <location>
        <begin position="36"/>
        <end position="212"/>
    </location>
</feature>
<dbReference type="Proteomes" id="UP001597294">
    <property type="component" value="Unassembled WGS sequence"/>
</dbReference>
<feature type="binding site" evidence="7 8">
    <location>
        <position position="29"/>
    </location>
    <ligand>
        <name>S-adenosyl-L-methionine</name>
        <dbReference type="ChEBI" id="CHEBI:59789"/>
    </ligand>
</feature>
<dbReference type="InterPro" id="IPR001737">
    <property type="entry name" value="KsgA/Erm"/>
</dbReference>
<evidence type="ECO:0000313" key="11">
    <source>
        <dbReference type="Proteomes" id="UP001597294"/>
    </source>
</evidence>